<evidence type="ECO:0008006" key="4">
    <source>
        <dbReference type="Google" id="ProtNLM"/>
    </source>
</evidence>
<keyword evidence="1" id="KW-0472">Membrane</keyword>
<reference evidence="2 3" key="1">
    <citation type="submission" date="2020-04" db="EMBL/GenBank/DDBJ databases">
        <title>Knoellia sp. isolate from air conditioner.</title>
        <authorList>
            <person name="Chea S."/>
            <person name="Kim D.-U."/>
        </authorList>
    </citation>
    <scope>NUCLEOTIDE SEQUENCE [LARGE SCALE GENOMIC DNA]</scope>
    <source>
        <strain evidence="2 3">DB2414S</strain>
    </source>
</reference>
<feature type="transmembrane region" description="Helical" evidence="1">
    <location>
        <begin position="334"/>
        <end position="353"/>
    </location>
</feature>
<feature type="transmembrane region" description="Helical" evidence="1">
    <location>
        <begin position="193"/>
        <end position="215"/>
    </location>
</feature>
<feature type="transmembrane region" description="Helical" evidence="1">
    <location>
        <begin position="289"/>
        <end position="314"/>
    </location>
</feature>
<dbReference type="Proteomes" id="UP000588586">
    <property type="component" value="Unassembled WGS sequence"/>
</dbReference>
<feature type="transmembrane region" description="Helical" evidence="1">
    <location>
        <begin position="260"/>
        <end position="282"/>
    </location>
</feature>
<evidence type="ECO:0000256" key="1">
    <source>
        <dbReference type="SAM" id="Phobius"/>
    </source>
</evidence>
<evidence type="ECO:0000313" key="3">
    <source>
        <dbReference type="Proteomes" id="UP000588586"/>
    </source>
</evidence>
<feature type="transmembrane region" description="Helical" evidence="1">
    <location>
        <begin position="156"/>
        <end position="181"/>
    </location>
</feature>
<keyword evidence="3" id="KW-1185">Reference proteome</keyword>
<feature type="transmembrane region" description="Helical" evidence="1">
    <location>
        <begin position="360"/>
        <end position="383"/>
    </location>
</feature>
<keyword evidence="1" id="KW-1133">Transmembrane helix</keyword>
<feature type="transmembrane region" description="Helical" evidence="1">
    <location>
        <begin position="236"/>
        <end position="254"/>
    </location>
</feature>
<gene>
    <name evidence="2" type="ORF">HJG52_02120</name>
</gene>
<organism evidence="2 3">
    <name type="scientific">Knoellia koreensis</name>
    <dbReference type="NCBI Taxonomy" id="2730921"/>
    <lineage>
        <taxon>Bacteria</taxon>
        <taxon>Bacillati</taxon>
        <taxon>Actinomycetota</taxon>
        <taxon>Actinomycetes</taxon>
        <taxon>Micrococcales</taxon>
        <taxon>Intrasporangiaceae</taxon>
        <taxon>Knoellia</taxon>
    </lineage>
</organism>
<protein>
    <recommendedName>
        <fullName evidence="4">Glycosyltransferase RgtA/B/C/D-like domain-containing protein</fullName>
    </recommendedName>
</protein>
<sequence length="533" mass="54503">MTQSARRDLLIVVGVVAAAAAVLVGRSLGRGVFLYRDFVTVPDPVVGAATWGAPGSPPRSAPLDAVVVALAPVLPPGVQQQVMLVGALVLAGLGTALLVRSWGLAAMVPSAVVAMWNPFVVERLLLGQPPTLLAYSMTPWLILAVRSRLAGWRGLAAVAVAAAPAALTPWGGLWALGVVLVTALATPWRSGRWWFAALTLGAGWCLPWVIPGLHYATTAADPDGANAFAAQSDSPLGVLVSVATLGGIWAPAAVPGSRSTTLSIAVGVALFVVALVGLVVLARDGHRRAAAWLGCALVVPPAVVTLLATGPGIGLMRAAQALPGVAVARDTHRWVGPAATATAVLVGVVAASVAQRLRRIARAAVAPTVAAVLATCSFAVLAVPDAPTLLHAAYQPVGMPPGWAAAVDAADQAAGDRAVLVLPWSAFRAARSPSGYNRNQPFLDPLSRALAQRVISSRELVVSRQGVTVTVDDDPGGLTRLASDPSPAALEAAGIGAVVVWTDVRGPAVPAAVRDLELVERAGSFEVWRVTRP</sequence>
<feature type="transmembrane region" description="Helical" evidence="1">
    <location>
        <begin position="82"/>
        <end position="99"/>
    </location>
</feature>
<dbReference type="AlphaFoldDB" id="A0A849HJG6"/>
<name>A0A849HJG6_9MICO</name>
<comment type="caution">
    <text evidence="2">The sequence shown here is derived from an EMBL/GenBank/DDBJ whole genome shotgun (WGS) entry which is preliminary data.</text>
</comment>
<keyword evidence="1" id="KW-0812">Transmembrane</keyword>
<evidence type="ECO:0000313" key="2">
    <source>
        <dbReference type="EMBL" id="NNM44797.1"/>
    </source>
</evidence>
<proteinExistence type="predicted"/>
<accession>A0A849HJG6</accession>
<dbReference type="EMBL" id="JABEPQ010000001">
    <property type="protein sequence ID" value="NNM44797.1"/>
    <property type="molecule type" value="Genomic_DNA"/>
</dbReference>
<dbReference type="RefSeq" id="WP_171241911.1">
    <property type="nucleotide sequence ID" value="NZ_JABEPQ010000001.1"/>
</dbReference>